<feature type="compositionally biased region" description="Gly residues" evidence="5">
    <location>
        <begin position="23"/>
        <end position="35"/>
    </location>
</feature>
<evidence type="ECO:0000256" key="2">
    <source>
        <dbReference type="ARBA" id="ARBA00022692"/>
    </source>
</evidence>
<dbReference type="PANTHER" id="PTHR30168:SF0">
    <property type="entry name" value="INNER MEMBRANE PROTEIN"/>
    <property type="match status" value="1"/>
</dbReference>
<evidence type="ECO:0000313" key="8">
    <source>
        <dbReference type="Proteomes" id="UP000829116"/>
    </source>
</evidence>
<sequence>MRWQNRRRSDNIEDRRGDSSGSNGSGGNGSLGGGRGIRIPLRGKTGLIIIVVIVVAGIFGVDLSGLVVTGEPININQSKPTATQYQPVSKQDQQLAEFTSVVLASTEDVWQQQFEKMGKRYQQPTLVMYRGSTGTACGQGQSVMGPFYCPADHKVYIDLSFYDDMRTKLGADGEFAQGYVVAHEIGHHVQSLLGIERQVRQKQQGASRAEANRLSVKLELQADCFAGVWGHAMAQEGILDSGDLESALNAAKAIGDDRLQQQSQGRVIPDSFTHGTSQQRYTWFKTGFDSGDINRCNTFAAQ</sequence>
<dbReference type="Pfam" id="PF04228">
    <property type="entry name" value="Zn_peptidase"/>
    <property type="match status" value="1"/>
</dbReference>
<feature type="transmembrane region" description="Helical" evidence="6">
    <location>
        <begin position="45"/>
        <end position="68"/>
    </location>
</feature>
<dbReference type="AlphaFoldDB" id="A0A9Q8V2N5"/>
<evidence type="ECO:0000313" key="7">
    <source>
        <dbReference type="EMBL" id="UNH29509.1"/>
    </source>
</evidence>
<evidence type="ECO:0000256" key="5">
    <source>
        <dbReference type="SAM" id="MobiDB-lite"/>
    </source>
</evidence>
<evidence type="ECO:0000256" key="3">
    <source>
        <dbReference type="ARBA" id="ARBA00022989"/>
    </source>
</evidence>
<evidence type="ECO:0000256" key="1">
    <source>
        <dbReference type="ARBA" id="ARBA00004167"/>
    </source>
</evidence>
<protein>
    <submittedName>
        <fullName evidence="7">Neutral zinc metallopeptidase</fullName>
    </submittedName>
</protein>
<keyword evidence="3 6" id="KW-1133">Transmembrane helix</keyword>
<dbReference type="RefSeq" id="WP_241541746.1">
    <property type="nucleotide sequence ID" value="NZ_CAWQWN010000001.1"/>
</dbReference>
<dbReference type="PANTHER" id="PTHR30168">
    <property type="entry name" value="PUTATIVE MEMBRANE PROTEIN YPFJ"/>
    <property type="match status" value="1"/>
</dbReference>
<dbReference type="Proteomes" id="UP000829116">
    <property type="component" value="Chromosome"/>
</dbReference>
<accession>A0A9Q8V2N5</accession>
<dbReference type="InterPro" id="IPR007343">
    <property type="entry name" value="Uncharacterised_pept_Zn_put"/>
</dbReference>
<gene>
    <name evidence="7" type="ORF">MNY72_08850</name>
</gene>
<proteinExistence type="predicted"/>
<keyword evidence="4 6" id="KW-0472">Membrane</keyword>
<evidence type="ECO:0000256" key="6">
    <source>
        <dbReference type="SAM" id="Phobius"/>
    </source>
</evidence>
<feature type="compositionally biased region" description="Basic and acidic residues" evidence="5">
    <location>
        <begin position="7"/>
        <end position="18"/>
    </location>
</feature>
<name>A0A9Q8V2N5_9GAMM</name>
<keyword evidence="2 6" id="KW-0812">Transmembrane</keyword>
<feature type="region of interest" description="Disordered" evidence="5">
    <location>
        <begin position="1"/>
        <end position="35"/>
    </location>
</feature>
<dbReference type="EMBL" id="CP093245">
    <property type="protein sequence ID" value="UNH29509.1"/>
    <property type="molecule type" value="Genomic_DNA"/>
</dbReference>
<dbReference type="GO" id="GO:0016020">
    <property type="term" value="C:membrane"/>
    <property type="evidence" value="ECO:0007669"/>
    <property type="project" value="UniProtKB-SubCell"/>
</dbReference>
<organism evidence="7 8">
    <name type="scientific">Moellerella wisconsensis</name>
    <dbReference type="NCBI Taxonomy" id="158849"/>
    <lineage>
        <taxon>Bacteria</taxon>
        <taxon>Pseudomonadati</taxon>
        <taxon>Pseudomonadota</taxon>
        <taxon>Gammaproteobacteria</taxon>
        <taxon>Enterobacterales</taxon>
        <taxon>Morganellaceae</taxon>
        <taxon>Moellerella</taxon>
    </lineage>
</organism>
<reference evidence="7" key="1">
    <citation type="submission" date="2022-03" db="EMBL/GenBank/DDBJ databases">
        <title>ESBL-producing Moellerella wisconsensis and Escherichia marmotae isolated from wild game meat.</title>
        <authorList>
            <person name="Biggel M."/>
        </authorList>
    </citation>
    <scope>NUCLEOTIDE SEQUENCE</scope>
    <source>
        <strain evidence="7">W51</strain>
    </source>
</reference>
<comment type="subcellular location">
    <subcellularLocation>
        <location evidence="1">Membrane</location>
        <topology evidence="1">Single-pass membrane protein</topology>
    </subcellularLocation>
</comment>
<evidence type="ECO:0000256" key="4">
    <source>
        <dbReference type="ARBA" id="ARBA00023136"/>
    </source>
</evidence>